<gene>
    <name evidence="2" type="ORF">HCN44_010328</name>
</gene>
<proteinExistence type="predicted"/>
<organism evidence="2 3">
    <name type="scientific">Aphidius gifuensis</name>
    <name type="common">Parasitoid wasp</name>
    <dbReference type="NCBI Taxonomy" id="684658"/>
    <lineage>
        <taxon>Eukaryota</taxon>
        <taxon>Metazoa</taxon>
        <taxon>Ecdysozoa</taxon>
        <taxon>Arthropoda</taxon>
        <taxon>Hexapoda</taxon>
        <taxon>Insecta</taxon>
        <taxon>Pterygota</taxon>
        <taxon>Neoptera</taxon>
        <taxon>Endopterygota</taxon>
        <taxon>Hymenoptera</taxon>
        <taxon>Apocrita</taxon>
        <taxon>Ichneumonoidea</taxon>
        <taxon>Braconidae</taxon>
        <taxon>Aphidiinae</taxon>
        <taxon>Aphidius</taxon>
    </lineage>
</organism>
<dbReference type="AlphaFoldDB" id="A0A834XUH8"/>
<sequence>MFANAKFSGKVKDIDVDLTEVLEDLEQKGLGEEIYSESKKPNIISEKILCGRHFSIISGKKKKSKSSKQKKHSKDINTEKQDPVLPTRPVKHGQKIITVDDDNEEKELSKHDNAKKQDPVLPPAMHKSGKYGQKIITVDDDNEKEGKYFINK</sequence>
<feature type="compositionally biased region" description="Basic residues" evidence="1">
    <location>
        <begin position="59"/>
        <end position="73"/>
    </location>
</feature>
<dbReference type="EMBL" id="JACMRX010000003">
    <property type="protein sequence ID" value="KAF7993733.1"/>
    <property type="molecule type" value="Genomic_DNA"/>
</dbReference>
<keyword evidence="3" id="KW-1185">Reference proteome</keyword>
<dbReference type="Proteomes" id="UP000639338">
    <property type="component" value="Unassembled WGS sequence"/>
</dbReference>
<accession>A0A834XUH8</accession>
<protein>
    <submittedName>
        <fullName evidence="2">Uncharacterized protein</fullName>
    </submittedName>
</protein>
<comment type="caution">
    <text evidence="2">The sequence shown here is derived from an EMBL/GenBank/DDBJ whole genome shotgun (WGS) entry which is preliminary data.</text>
</comment>
<feature type="region of interest" description="Disordered" evidence="1">
    <location>
        <begin position="58"/>
        <end position="137"/>
    </location>
</feature>
<reference evidence="2 3" key="1">
    <citation type="submission" date="2020-08" db="EMBL/GenBank/DDBJ databases">
        <title>Aphidius gifuensis genome sequencing and assembly.</title>
        <authorList>
            <person name="Du Z."/>
        </authorList>
    </citation>
    <scope>NUCLEOTIDE SEQUENCE [LARGE SCALE GENOMIC DNA]</scope>
    <source>
        <strain evidence="2">YNYX2018</strain>
        <tissue evidence="2">Adults</tissue>
    </source>
</reference>
<evidence type="ECO:0000313" key="3">
    <source>
        <dbReference type="Proteomes" id="UP000639338"/>
    </source>
</evidence>
<evidence type="ECO:0000256" key="1">
    <source>
        <dbReference type="SAM" id="MobiDB-lite"/>
    </source>
</evidence>
<feature type="compositionally biased region" description="Basic and acidic residues" evidence="1">
    <location>
        <begin position="106"/>
        <end position="118"/>
    </location>
</feature>
<evidence type="ECO:0000313" key="2">
    <source>
        <dbReference type="EMBL" id="KAF7993733.1"/>
    </source>
</evidence>
<name>A0A834XUH8_APHGI</name>